<comment type="similarity">
    <text evidence="1 5">Belongs to the glycosyl hydrolase 43 family.</text>
</comment>
<keyword evidence="3 5" id="KW-0378">Hydrolase</keyword>
<proteinExistence type="inferred from homology"/>
<dbReference type="CDD" id="cd18820">
    <property type="entry name" value="GH43_LbAraf43-like"/>
    <property type="match status" value="1"/>
</dbReference>
<evidence type="ECO:0000256" key="1">
    <source>
        <dbReference type="ARBA" id="ARBA00009865"/>
    </source>
</evidence>
<evidence type="ECO:0000256" key="4">
    <source>
        <dbReference type="ARBA" id="ARBA00023295"/>
    </source>
</evidence>
<evidence type="ECO:0000256" key="2">
    <source>
        <dbReference type="ARBA" id="ARBA00022729"/>
    </source>
</evidence>
<dbReference type="EMBL" id="ML978170">
    <property type="protein sequence ID" value="KAF2032851.1"/>
    <property type="molecule type" value="Genomic_DNA"/>
</dbReference>
<dbReference type="Proteomes" id="UP000799777">
    <property type="component" value="Unassembled WGS sequence"/>
</dbReference>
<sequence length="416" mass="45639">MEGFPGMMQMQTPPYNDTILTITSSSCADPYVIWDKGTYYMTFTCGGHIEVWSADSLFEFEPHAKKEVIWRPPPDQPYSADLWAPELHSLHGRWYVYFAAADPKHGNRSHRMYVLAGPDSETSPMDKEKWEFHGKLEGMLADQWAIDGTVITLHGSLLFVYSGWPLGTTANESRQELFILEMASPTSVTGRPIRISTPDLQFEYSGISGINEGPQFLCSPDGRWMGLVYSCAGSWTSEYKMNVLYYTGGHPLDVTSWCKSNTPLLQRSRDDTPPYGPGHGNFVLVNGVGGTEVWGVFHATDAKTGWEGRKARLMRVGWGQGGPFMGNGECGRCCGEVNHFIMGCPGGVCGGQGHCNGYGGAGGKLLDASGKNDGSMWLDPTGKDGRHGGYKPGNNVTREVKNLAKGAKEVFSKFLK</sequence>
<dbReference type="Pfam" id="PF04616">
    <property type="entry name" value="Glyco_hydro_43"/>
    <property type="match status" value="1"/>
</dbReference>
<dbReference type="OrthoDB" id="272289at2759"/>
<comment type="caution">
    <text evidence="6">The sequence shown here is derived from an EMBL/GenBank/DDBJ whole genome shotgun (WGS) entry which is preliminary data.</text>
</comment>
<keyword evidence="2" id="KW-0732">Signal</keyword>
<evidence type="ECO:0000256" key="3">
    <source>
        <dbReference type="ARBA" id="ARBA00022801"/>
    </source>
</evidence>
<dbReference type="SUPFAM" id="SSF75005">
    <property type="entry name" value="Arabinanase/levansucrase/invertase"/>
    <property type="match status" value="1"/>
</dbReference>
<keyword evidence="4 5" id="KW-0326">Glycosidase</keyword>
<dbReference type="PANTHER" id="PTHR43817">
    <property type="entry name" value="GLYCOSYL HYDROLASE"/>
    <property type="match status" value="1"/>
</dbReference>
<organism evidence="6 7">
    <name type="scientific">Setomelanomma holmii</name>
    <dbReference type="NCBI Taxonomy" id="210430"/>
    <lineage>
        <taxon>Eukaryota</taxon>
        <taxon>Fungi</taxon>
        <taxon>Dikarya</taxon>
        <taxon>Ascomycota</taxon>
        <taxon>Pezizomycotina</taxon>
        <taxon>Dothideomycetes</taxon>
        <taxon>Pleosporomycetidae</taxon>
        <taxon>Pleosporales</taxon>
        <taxon>Pleosporineae</taxon>
        <taxon>Phaeosphaeriaceae</taxon>
        <taxon>Setomelanomma</taxon>
    </lineage>
</organism>
<dbReference type="AlphaFoldDB" id="A0A9P4LMM0"/>
<gene>
    <name evidence="6" type="ORF">EK21DRAFT_59883</name>
</gene>
<accession>A0A9P4LMM0</accession>
<reference evidence="6" key="1">
    <citation type="journal article" date="2020" name="Stud. Mycol.">
        <title>101 Dothideomycetes genomes: a test case for predicting lifestyles and emergence of pathogens.</title>
        <authorList>
            <person name="Haridas S."/>
            <person name="Albert R."/>
            <person name="Binder M."/>
            <person name="Bloem J."/>
            <person name="Labutti K."/>
            <person name="Salamov A."/>
            <person name="Andreopoulos B."/>
            <person name="Baker S."/>
            <person name="Barry K."/>
            <person name="Bills G."/>
            <person name="Bluhm B."/>
            <person name="Cannon C."/>
            <person name="Castanera R."/>
            <person name="Culley D."/>
            <person name="Daum C."/>
            <person name="Ezra D."/>
            <person name="Gonzalez J."/>
            <person name="Henrissat B."/>
            <person name="Kuo A."/>
            <person name="Liang C."/>
            <person name="Lipzen A."/>
            <person name="Lutzoni F."/>
            <person name="Magnuson J."/>
            <person name="Mondo S."/>
            <person name="Nolan M."/>
            <person name="Ohm R."/>
            <person name="Pangilinan J."/>
            <person name="Park H.-J."/>
            <person name="Ramirez L."/>
            <person name="Alfaro M."/>
            <person name="Sun H."/>
            <person name="Tritt A."/>
            <person name="Yoshinaga Y."/>
            <person name="Zwiers L.-H."/>
            <person name="Turgeon B."/>
            <person name="Goodwin S."/>
            <person name="Spatafora J."/>
            <person name="Crous P."/>
            <person name="Grigoriev I."/>
        </authorList>
    </citation>
    <scope>NUCLEOTIDE SEQUENCE</scope>
    <source>
        <strain evidence="6">CBS 110217</strain>
    </source>
</reference>
<dbReference type="InterPro" id="IPR006710">
    <property type="entry name" value="Glyco_hydro_43"/>
</dbReference>
<dbReference type="PANTHER" id="PTHR43817:SF1">
    <property type="entry name" value="HYDROLASE, FAMILY 43, PUTATIVE (AFU_ORTHOLOGUE AFUA_3G01660)-RELATED"/>
    <property type="match status" value="1"/>
</dbReference>
<protein>
    <submittedName>
        <fullName evidence="6">Arabinanase/levansucrase/invertase</fullName>
    </submittedName>
</protein>
<evidence type="ECO:0000313" key="6">
    <source>
        <dbReference type="EMBL" id="KAF2032851.1"/>
    </source>
</evidence>
<evidence type="ECO:0000313" key="7">
    <source>
        <dbReference type="Proteomes" id="UP000799777"/>
    </source>
</evidence>
<dbReference type="GO" id="GO:0004553">
    <property type="term" value="F:hydrolase activity, hydrolyzing O-glycosyl compounds"/>
    <property type="evidence" value="ECO:0007669"/>
    <property type="project" value="InterPro"/>
</dbReference>
<evidence type="ECO:0000256" key="5">
    <source>
        <dbReference type="RuleBase" id="RU361187"/>
    </source>
</evidence>
<dbReference type="GO" id="GO:0005975">
    <property type="term" value="P:carbohydrate metabolic process"/>
    <property type="evidence" value="ECO:0007669"/>
    <property type="project" value="InterPro"/>
</dbReference>
<dbReference type="Gene3D" id="2.115.10.20">
    <property type="entry name" value="Glycosyl hydrolase domain, family 43"/>
    <property type="match status" value="1"/>
</dbReference>
<dbReference type="InterPro" id="IPR023296">
    <property type="entry name" value="Glyco_hydro_beta-prop_sf"/>
</dbReference>
<keyword evidence="7" id="KW-1185">Reference proteome</keyword>
<name>A0A9P4LMM0_9PLEO</name>